<protein>
    <submittedName>
        <fullName evidence="2">Uncharacterized protein</fullName>
    </submittedName>
</protein>
<evidence type="ECO:0000313" key="2">
    <source>
        <dbReference type="EMBL" id="CAE7385087.1"/>
    </source>
</evidence>
<dbReference type="OrthoDB" id="423810at2759"/>
<dbReference type="Proteomes" id="UP000649617">
    <property type="component" value="Unassembled WGS sequence"/>
</dbReference>
<proteinExistence type="predicted"/>
<feature type="non-terminal residue" evidence="2">
    <location>
        <position position="1099"/>
    </location>
</feature>
<evidence type="ECO:0000313" key="3">
    <source>
        <dbReference type="Proteomes" id="UP000649617"/>
    </source>
</evidence>
<comment type="caution">
    <text evidence="2">The sequence shown here is derived from an EMBL/GenBank/DDBJ whole genome shotgun (WGS) entry which is preliminary data.</text>
</comment>
<gene>
    <name evidence="2" type="ORF">SPIL2461_LOCUS9418</name>
</gene>
<name>A0A812QDX6_SYMPI</name>
<keyword evidence="3" id="KW-1185">Reference proteome</keyword>
<organism evidence="2 3">
    <name type="scientific">Symbiodinium pilosum</name>
    <name type="common">Dinoflagellate</name>
    <dbReference type="NCBI Taxonomy" id="2952"/>
    <lineage>
        <taxon>Eukaryota</taxon>
        <taxon>Sar</taxon>
        <taxon>Alveolata</taxon>
        <taxon>Dinophyceae</taxon>
        <taxon>Suessiales</taxon>
        <taxon>Symbiodiniaceae</taxon>
        <taxon>Symbiodinium</taxon>
    </lineage>
</organism>
<reference evidence="2" key="1">
    <citation type="submission" date="2021-02" db="EMBL/GenBank/DDBJ databases">
        <authorList>
            <person name="Dougan E. K."/>
            <person name="Rhodes N."/>
            <person name="Thang M."/>
            <person name="Chan C."/>
        </authorList>
    </citation>
    <scope>NUCLEOTIDE SEQUENCE</scope>
</reference>
<dbReference type="AlphaFoldDB" id="A0A812QDX6"/>
<dbReference type="EMBL" id="CAJNIZ010016361">
    <property type="protein sequence ID" value="CAE7385087.1"/>
    <property type="molecule type" value="Genomic_DNA"/>
</dbReference>
<accession>A0A812QDX6</accession>
<evidence type="ECO:0000256" key="1">
    <source>
        <dbReference type="SAM" id="MobiDB-lite"/>
    </source>
</evidence>
<sequence>MLSACSGICAEAHVMEALGLPFRLEGASECNADFRRLLCANVSVAHIHKESDFGECLLNLSCASSGMGWGNGVAGLVDSVRSLSSSAAEPPPQRPVKPKGSHAFRRIVRQAAADASAAADADLQLARVEDRGISYARTFRKKPRSGCHTELQNFAVQCRDIGSDLQKAVAKAAAQGISVGQDADAVAAKVLFDFRPVSSGTAEAHTENVSISTLSRTLNAAAAGVVLSSGYLLGLLICRVLDAIKSGRHELICVVKKRRYDETPCRLTLKHTDGCREHGTVVKVLQSEFSVGVLFRSTDTGCLGLVKCQLPVPLKPLENNSAEAIFRAQTEVEQLVPELLRVGGASRHAFSLVNTDSYAANFCAERIMSSTGQADRSYTKSHYGCDVHRLHSCIKKQMGLLPGHISALINAALAAQHAGSTRHMRQALAEVLEGKLVVRAGRPTEHNAQRLKQVLDLFLARSVASDDKQMSRARRRRLVQRCVISFFLNGDTTNQDEVVFWSPVLGLTKSVVLEAMLQFLVPALIPRKPPILSRKSWCGVQDAVDYFGLLTSLHNLFHPMIMCYTKQKATMPQVVPLAGVRARSGWARVAKCLEDQCDEPAAEASADAGVDFPDLDPLSRPQPARRADADVQAGEGEAVEGNETDARDGDVSWAEYNRQLRMRLVAWARSNPGNVLLVLRAAMIAPLELLDDLLKKSGAKWEMEQRLLAMTTQQRTYVALEAAQQTSLRAFFSSLNSVFHEAMLYMLSDGKTRVFQTLLFRLLAVAGASVCFYIQIPWSAYPIKMFLASLGHTDVLTDPECILCPLARRLKECYPETGLLQEEAQAVIQTLLSFFTMDIAQIESRHSSNRRVITLKSVQVARPDVERVSAEWILRSNYLRAQEVRGPRESEEVTTAKKDKKHASWGWTWRAFLSDKLTGEAFTAENMGRLSQEYKELAQSEIEHYERLGRVAQAAAERGFRGLPKHRPAASLQQQQQQLVAVSADTLTVDLVDSLAALRRDCNAEAREHKGRVGAMSEQLAALRLDDGSLQPAVGSIPDFQSACRPVPVPSKSKFAQADVHMPGDLMVQSALDYTVAKRSGLKDRVLGLRVCRRLHYSL</sequence>
<feature type="region of interest" description="Disordered" evidence="1">
    <location>
        <begin position="603"/>
        <end position="647"/>
    </location>
</feature>